<reference evidence="2" key="1">
    <citation type="submission" date="2019-02" db="EMBL/GenBank/DDBJ databases">
        <title>New Zealand Erwinia strains with phe-tRNA free attachment sites.</title>
        <authorList>
            <person name="Nunes-Leite L."/>
            <person name="Pitman A.R."/>
        </authorList>
    </citation>
    <scope>NUCLEOTIDE SEQUENCE</scope>
    <source>
        <strain evidence="2">Ec-140</strain>
        <strain evidence="1">Ec-143</strain>
    </source>
</reference>
<name>A0AAW5GFM7_9GAMM</name>
<sequence length="89" mass="10248">MKRKIISRNKRFLTSLLDKVLQWDLPLHSVVALSVSTAETKNASRLARRGKLLPDWERGEPWGEEFLLPFAGPSGKIYHYQIVSRRDDG</sequence>
<evidence type="ECO:0000313" key="3">
    <source>
        <dbReference type="Proteomes" id="UP001055618"/>
    </source>
</evidence>
<gene>
    <name evidence="1" type="ORF">EXT50_18915</name>
    <name evidence="2" type="ORF">EXT53_18140</name>
</gene>
<evidence type="ECO:0000313" key="1">
    <source>
        <dbReference type="EMBL" id="MCL6353234.1"/>
    </source>
</evidence>
<protein>
    <submittedName>
        <fullName evidence="2">Uncharacterized protein</fullName>
    </submittedName>
</protein>
<comment type="caution">
    <text evidence="2">The sequence shown here is derived from an EMBL/GenBank/DDBJ whole genome shotgun (WGS) entry which is preliminary data.</text>
</comment>
<dbReference type="EMBL" id="SGPX01000011">
    <property type="protein sequence ID" value="MCL6353234.1"/>
    <property type="molecule type" value="Genomic_DNA"/>
</dbReference>
<organism evidence="2 4">
    <name type="scientific">Pectobacterium polaris</name>
    <dbReference type="NCBI Taxonomy" id="2042057"/>
    <lineage>
        <taxon>Bacteria</taxon>
        <taxon>Pseudomonadati</taxon>
        <taxon>Pseudomonadota</taxon>
        <taxon>Gammaproteobacteria</taxon>
        <taxon>Enterobacterales</taxon>
        <taxon>Pectobacteriaceae</taxon>
        <taxon>Pectobacterium</taxon>
    </lineage>
</organism>
<dbReference type="Proteomes" id="UP001057360">
    <property type="component" value="Unassembled WGS sequence"/>
</dbReference>
<dbReference type="EMBL" id="SGPY01000011">
    <property type="protein sequence ID" value="MCL6370476.1"/>
    <property type="molecule type" value="Genomic_DNA"/>
</dbReference>
<dbReference type="AlphaFoldDB" id="A0AAW5GFM7"/>
<proteinExistence type="predicted"/>
<accession>A0AAW5GFM7</accession>
<evidence type="ECO:0000313" key="2">
    <source>
        <dbReference type="EMBL" id="MCL6370476.1"/>
    </source>
</evidence>
<dbReference type="RefSeq" id="WP_249683961.1">
    <property type="nucleotide sequence ID" value="NZ_SGPX01000011.1"/>
</dbReference>
<evidence type="ECO:0000313" key="4">
    <source>
        <dbReference type="Proteomes" id="UP001057360"/>
    </source>
</evidence>
<dbReference type="Proteomes" id="UP001055618">
    <property type="component" value="Unassembled WGS sequence"/>
</dbReference>
<keyword evidence="3" id="KW-1185">Reference proteome</keyword>